<dbReference type="SUPFAM" id="SSF55120">
    <property type="entry name" value="Pseudouridine synthase"/>
    <property type="match status" value="1"/>
</dbReference>
<dbReference type="GO" id="GO:0140098">
    <property type="term" value="F:catalytic activity, acting on RNA"/>
    <property type="evidence" value="ECO:0007669"/>
    <property type="project" value="UniProtKB-ARBA"/>
</dbReference>
<evidence type="ECO:0000256" key="1">
    <source>
        <dbReference type="ARBA" id="ARBA00000073"/>
    </source>
</evidence>
<feature type="domain" description="Pseudouridine synthase RsuA/RluA-like" evidence="4">
    <location>
        <begin position="87"/>
        <end position="237"/>
    </location>
</feature>
<dbReference type="Pfam" id="PF00849">
    <property type="entry name" value="PseudoU_synth_2"/>
    <property type="match status" value="1"/>
</dbReference>
<dbReference type="GO" id="GO:0009982">
    <property type="term" value="F:pseudouridine synthase activity"/>
    <property type="evidence" value="ECO:0007669"/>
    <property type="project" value="InterPro"/>
</dbReference>
<keyword evidence="6" id="KW-1185">Reference proteome</keyword>
<dbReference type="RefSeq" id="WP_056945956.1">
    <property type="nucleotide sequence ID" value="NZ_AZCV01000001.1"/>
</dbReference>
<dbReference type="EMBL" id="AZCV01000001">
    <property type="protein sequence ID" value="KRK38823.1"/>
    <property type="molecule type" value="Genomic_DNA"/>
</dbReference>
<dbReference type="InterPro" id="IPR006145">
    <property type="entry name" value="PsdUridine_synth_RsuA/RluA"/>
</dbReference>
<evidence type="ECO:0000256" key="2">
    <source>
        <dbReference type="ARBA" id="ARBA00031870"/>
    </source>
</evidence>
<evidence type="ECO:0000313" key="5">
    <source>
        <dbReference type="EMBL" id="KRK38823.1"/>
    </source>
</evidence>
<dbReference type="GO" id="GO:0003723">
    <property type="term" value="F:RNA binding"/>
    <property type="evidence" value="ECO:0007669"/>
    <property type="project" value="InterPro"/>
</dbReference>
<dbReference type="AlphaFoldDB" id="A0A0R1H7I6"/>
<dbReference type="PATRIC" id="fig|1423722.3.peg.524"/>
<dbReference type="Gene3D" id="3.30.2350.10">
    <property type="entry name" value="Pseudouridine synthase"/>
    <property type="match status" value="1"/>
</dbReference>
<comment type="caution">
    <text evidence="5">The sequence shown here is derived from an EMBL/GenBank/DDBJ whole genome shotgun (WGS) entry which is preliminary data.</text>
</comment>
<protein>
    <recommendedName>
        <fullName evidence="2">RNA pseudouridylate synthase</fullName>
    </recommendedName>
    <alternativeName>
        <fullName evidence="3">RNA-uridine isomerase</fullName>
    </alternativeName>
</protein>
<dbReference type="InterPro" id="IPR050188">
    <property type="entry name" value="RluA_PseudoU_synthase"/>
</dbReference>
<evidence type="ECO:0000256" key="3">
    <source>
        <dbReference type="ARBA" id="ARBA00033164"/>
    </source>
</evidence>
<dbReference type="PANTHER" id="PTHR21600:SF35">
    <property type="entry name" value="PSEUDOURIDINE SYNTHASE"/>
    <property type="match status" value="1"/>
</dbReference>
<dbReference type="GO" id="GO:0000455">
    <property type="term" value="P:enzyme-directed rRNA pseudouridine synthesis"/>
    <property type="evidence" value="ECO:0007669"/>
    <property type="project" value="TreeGrafter"/>
</dbReference>
<dbReference type="PANTHER" id="PTHR21600">
    <property type="entry name" value="MITOCHONDRIAL RNA PSEUDOURIDINE SYNTHASE"/>
    <property type="match status" value="1"/>
</dbReference>
<evidence type="ECO:0000313" key="6">
    <source>
        <dbReference type="Proteomes" id="UP000050909"/>
    </source>
</evidence>
<evidence type="ECO:0000259" key="4">
    <source>
        <dbReference type="Pfam" id="PF00849"/>
    </source>
</evidence>
<reference evidence="5 6" key="1">
    <citation type="journal article" date="2015" name="Genome Announc.">
        <title>Expanding the biotechnology potential of lactobacilli through comparative genomics of 213 strains and associated genera.</title>
        <authorList>
            <person name="Sun Z."/>
            <person name="Harris H.M."/>
            <person name="McCann A."/>
            <person name="Guo C."/>
            <person name="Argimon S."/>
            <person name="Zhang W."/>
            <person name="Yang X."/>
            <person name="Jeffery I.B."/>
            <person name="Cooney J.C."/>
            <person name="Kagawa T.F."/>
            <person name="Liu W."/>
            <person name="Song Y."/>
            <person name="Salvetti E."/>
            <person name="Wrobel A."/>
            <person name="Rasinkangas P."/>
            <person name="Parkhill J."/>
            <person name="Rea M.C."/>
            <person name="O'Sullivan O."/>
            <person name="Ritari J."/>
            <person name="Douillard F.P."/>
            <person name="Paul Ross R."/>
            <person name="Yang R."/>
            <person name="Briner A.E."/>
            <person name="Felis G.E."/>
            <person name="de Vos W.M."/>
            <person name="Barrangou R."/>
            <person name="Klaenhammer T.R."/>
            <person name="Caufield P.W."/>
            <person name="Cui Y."/>
            <person name="Zhang H."/>
            <person name="O'Toole P.W."/>
        </authorList>
    </citation>
    <scope>NUCLEOTIDE SEQUENCE [LARGE SCALE GENOMIC DNA]</scope>
    <source>
        <strain evidence="5 6">DSM 20534</strain>
    </source>
</reference>
<name>A0A0R1H7I6_9LACO</name>
<gene>
    <name evidence="5" type="ORF">FC62_GL000515</name>
</gene>
<comment type="catalytic activity">
    <reaction evidence="1">
        <text>a uridine in RNA = a pseudouridine in RNA</text>
        <dbReference type="Rhea" id="RHEA:48348"/>
        <dbReference type="Rhea" id="RHEA-COMP:12068"/>
        <dbReference type="Rhea" id="RHEA-COMP:12069"/>
        <dbReference type="ChEBI" id="CHEBI:65314"/>
        <dbReference type="ChEBI" id="CHEBI:65315"/>
    </reaction>
</comment>
<proteinExistence type="predicted"/>
<accession>A0A0R1H7I6</accession>
<dbReference type="InterPro" id="IPR020103">
    <property type="entry name" value="PsdUridine_synth_cat_dom_sf"/>
</dbReference>
<sequence>MLLKFIFQRKQPERLGNFLLEHGITKQAITAAKHHAGLILVNHKRRHTTFMLQAGDEVLFLTGKEPVNENLRPSNLPIEIIHETNSYLLLNKPAGLLSMPSKYNQTDSVVNRVLGYLVRTGQLDARPHLVSRLDQFTSGLILVAKNSLTHAAFAALHKDVFVKQYQAIVHGAFMPNQMHDRVVAPISQVRGSVKRTVSESGQFSATKYTVLEQNYRAARVALQLETGRTHQIRVHMQYIGHPLYGDQLYGVADEHWRQALHCYSLTFPDPYTHEQKTFEINLPVDMIELWNRLEVNNEN</sequence>
<dbReference type="CDD" id="cd02869">
    <property type="entry name" value="PseudoU_synth_RluA_like"/>
    <property type="match status" value="1"/>
</dbReference>
<organism evidence="5 6">
    <name type="scientific">Amylolactobacillus amylotrophicus DSM 20534</name>
    <dbReference type="NCBI Taxonomy" id="1423722"/>
    <lineage>
        <taxon>Bacteria</taxon>
        <taxon>Bacillati</taxon>
        <taxon>Bacillota</taxon>
        <taxon>Bacilli</taxon>
        <taxon>Lactobacillales</taxon>
        <taxon>Lactobacillaceae</taxon>
        <taxon>Amylolactobacillus</taxon>
    </lineage>
</organism>
<dbReference type="Proteomes" id="UP000050909">
    <property type="component" value="Unassembled WGS sequence"/>
</dbReference>